<gene>
    <name evidence="1" type="ORF">AZOBR_100074</name>
</gene>
<protein>
    <submittedName>
        <fullName evidence="1">Uncharacterized protein</fullName>
    </submittedName>
</protein>
<dbReference type="AlphaFoldDB" id="A0A9P1JQ70"/>
<sequence length="27" mass="2957">MSGPKVRERSVTEYPNAALGFQDAETC</sequence>
<dbReference type="Proteomes" id="UP000007319">
    <property type="component" value="Chromosome"/>
</dbReference>
<reference evidence="1 2" key="1">
    <citation type="journal article" date="2011" name="PLoS Genet.">
        <title>Azospirillum genomes reveal transition of bacteria from aquatic to terrestrial environments.</title>
        <authorList>
            <person name="Wisniewski-Dye F."/>
            <person name="Borziak K."/>
            <person name="Khalsa-Moyers G."/>
            <person name="Alexandre G."/>
            <person name="Sukharnikov L.O."/>
            <person name="Wuichet K."/>
            <person name="Hurst G.B."/>
            <person name="McDonald W.H."/>
            <person name="Robertson J.S."/>
            <person name="Barbe V."/>
            <person name="Calteau A."/>
            <person name="Rouy Z."/>
            <person name="Mangenot S."/>
            <person name="Prigent-Combaret C."/>
            <person name="Normand P."/>
            <person name="Boyer M."/>
            <person name="Siguier P."/>
            <person name="Dessaux Y."/>
            <person name="Elmerich C."/>
            <person name="Condemine G."/>
            <person name="Krishnen G."/>
            <person name="Kennedy I."/>
            <person name="Paterson A.H."/>
            <person name="Gonzalez V."/>
            <person name="Mavingui P."/>
            <person name="Zhulin I.B."/>
        </authorList>
    </citation>
    <scope>NUCLEOTIDE SEQUENCE [LARGE SCALE GENOMIC DNA]</scope>
    <source>
        <strain evidence="1 2">Sp245</strain>
    </source>
</reference>
<organism evidence="1 2">
    <name type="scientific">Azospirillum baldaniorum</name>
    <dbReference type="NCBI Taxonomy" id="1064539"/>
    <lineage>
        <taxon>Bacteria</taxon>
        <taxon>Pseudomonadati</taxon>
        <taxon>Pseudomonadota</taxon>
        <taxon>Alphaproteobacteria</taxon>
        <taxon>Rhodospirillales</taxon>
        <taxon>Azospirillaceae</taxon>
        <taxon>Azospirillum</taxon>
    </lineage>
</organism>
<accession>A0A9P1JQ70</accession>
<dbReference type="KEGG" id="abs:AZOBR_100074"/>
<keyword evidence="2" id="KW-1185">Reference proteome</keyword>
<evidence type="ECO:0000313" key="2">
    <source>
        <dbReference type="Proteomes" id="UP000007319"/>
    </source>
</evidence>
<proteinExistence type="predicted"/>
<dbReference type="EMBL" id="HE577327">
    <property type="protein sequence ID" value="CCC97688.1"/>
    <property type="molecule type" value="Genomic_DNA"/>
</dbReference>
<name>A0A9P1JQ70_9PROT</name>
<evidence type="ECO:0000313" key="1">
    <source>
        <dbReference type="EMBL" id="CCC97688.1"/>
    </source>
</evidence>